<keyword evidence="2" id="KW-1185">Reference proteome</keyword>
<organism evidence="1 2">
    <name type="scientific">Pluteus cervinus</name>
    <dbReference type="NCBI Taxonomy" id="181527"/>
    <lineage>
        <taxon>Eukaryota</taxon>
        <taxon>Fungi</taxon>
        <taxon>Dikarya</taxon>
        <taxon>Basidiomycota</taxon>
        <taxon>Agaricomycotina</taxon>
        <taxon>Agaricomycetes</taxon>
        <taxon>Agaricomycetidae</taxon>
        <taxon>Agaricales</taxon>
        <taxon>Pluteineae</taxon>
        <taxon>Pluteaceae</taxon>
        <taxon>Pluteus</taxon>
    </lineage>
</organism>
<dbReference type="Proteomes" id="UP000308600">
    <property type="component" value="Unassembled WGS sequence"/>
</dbReference>
<name>A0ACD3AZI6_9AGAR</name>
<gene>
    <name evidence="1" type="ORF">BDN72DRAFT_838126</name>
</gene>
<evidence type="ECO:0000313" key="2">
    <source>
        <dbReference type="Proteomes" id="UP000308600"/>
    </source>
</evidence>
<proteinExistence type="predicted"/>
<accession>A0ACD3AZI6</accession>
<dbReference type="EMBL" id="ML208302">
    <property type="protein sequence ID" value="TFK71173.1"/>
    <property type="molecule type" value="Genomic_DNA"/>
</dbReference>
<protein>
    <submittedName>
        <fullName evidence="1">Uncharacterized protein</fullName>
    </submittedName>
</protein>
<evidence type="ECO:0000313" key="1">
    <source>
        <dbReference type="EMBL" id="TFK71173.1"/>
    </source>
</evidence>
<reference evidence="1 2" key="1">
    <citation type="journal article" date="2019" name="Nat. Ecol. Evol.">
        <title>Megaphylogeny resolves global patterns of mushroom evolution.</title>
        <authorList>
            <person name="Varga T."/>
            <person name="Krizsan K."/>
            <person name="Foldi C."/>
            <person name="Dima B."/>
            <person name="Sanchez-Garcia M."/>
            <person name="Sanchez-Ramirez S."/>
            <person name="Szollosi G.J."/>
            <person name="Szarkandi J.G."/>
            <person name="Papp V."/>
            <person name="Albert L."/>
            <person name="Andreopoulos W."/>
            <person name="Angelini C."/>
            <person name="Antonin V."/>
            <person name="Barry K.W."/>
            <person name="Bougher N.L."/>
            <person name="Buchanan P."/>
            <person name="Buyck B."/>
            <person name="Bense V."/>
            <person name="Catcheside P."/>
            <person name="Chovatia M."/>
            <person name="Cooper J."/>
            <person name="Damon W."/>
            <person name="Desjardin D."/>
            <person name="Finy P."/>
            <person name="Geml J."/>
            <person name="Haridas S."/>
            <person name="Hughes K."/>
            <person name="Justo A."/>
            <person name="Karasinski D."/>
            <person name="Kautmanova I."/>
            <person name="Kiss B."/>
            <person name="Kocsube S."/>
            <person name="Kotiranta H."/>
            <person name="LaButti K.M."/>
            <person name="Lechner B.E."/>
            <person name="Liimatainen K."/>
            <person name="Lipzen A."/>
            <person name="Lukacs Z."/>
            <person name="Mihaltcheva S."/>
            <person name="Morgado L.N."/>
            <person name="Niskanen T."/>
            <person name="Noordeloos M.E."/>
            <person name="Ohm R.A."/>
            <person name="Ortiz-Santana B."/>
            <person name="Ovrebo C."/>
            <person name="Racz N."/>
            <person name="Riley R."/>
            <person name="Savchenko A."/>
            <person name="Shiryaev A."/>
            <person name="Soop K."/>
            <person name="Spirin V."/>
            <person name="Szebenyi C."/>
            <person name="Tomsovsky M."/>
            <person name="Tulloss R.E."/>
            <person name="Uehling J."/>
            <person name="Grigoriev I.V."/>
            <person name="Vagvolgyi C."/>
            <person name="Papp T."/>
            <person name="Martin F.M."/>
            <person name="Miettinen O."/>
            <person name="Hibbett D.S."/>
            <person name="Nagy L.G."/>
        </authorList>
    </citation>
    <scope>NUCLEOTIDE SEQUENCE [LARGE SCALE GENOMIC DNA]</scope>
    <source>
        <strain evidence="1 2">NL-1719</strain>
    </source>
</reference>
<sequence>MVLVDRTSRLLLNQVHFSPRTSQRRCPEKHRSSGTFGRVGRFRPRYNFGGGLSKHFSEFINTTIDVPQLLLVIHRTGGTFRASKQLITIPAKSDILTPQQISLMNSIPCATFECQTSYLSMRTTHCYWPTFDLCRYHVQLLRTSGGRGKAWELGTYFLTFPRVITPHKVFAERKVIDRVPQTPVQLPRGQFSRKRTHLMKSRPQHLGLEDEVQILCHQI</sequence>